<dbReference type="InterPro" id="IPR050111">
    <property type="entry name" value="C-type_lectin/snaclec_domain"/>
</dbReference>
<dbReference type="InterPro" id="IPR001304">
    <property type="entry name" value="C-type_lectin-like"/>
</dbReference>
<dbReference type="PROSITE" id="PS50041">
    <property type="entry name" value="C_TYPE_LECTIN_2"/>
    <property type="match status" value="1"/>
</dbReference>
<sequence length="214" mass="24627">MVSIHSQTENDYVKSIINTNGEYWLGGMQVANRLKSFTWIDGTPFDFNKWGSNQPNDEEIFACLAIVTQSKGFWGDRSCGNRYGQLCQISASSENALFDAYPNHFINGLTKNHFKLLKLIKHFESELIDNGEKLNALQSEFEFRSRGMKKQLKTFEAVTRKMFSLENRFHSLNASFLSAINDIDSKYETQQKKCNKSDLHTHCRASSRLFLTKI</sequence>
<dbReference type="Proteomes" id="UP000285301">
    <property type="component" value="Unassembled WGS sequence"/>
</dbReference>
<dbReference type="SUPFAM" id="SSF56436">
    <property type="entry name" value="C-type lectin-like"/>
    <property type="match status" value="1"/>
</dbReference>
<dbReference type="InterPro" id="IPR016186">
    <property type="entry name" value="C-type_lectin-like/link_sf"/>
</dbReference>
<dbReference type="EMBL" id="NCKU01002674">
    <property type="protein sequence ID" value="RWS09041.1"/>
    <property type="molecule type" value="Genomic_DNA"/>
</dbReference>
<name>A0A3S3NZS2_9ACAR</name>
<protein>
    <submittedName>
        <fullName evidence="2">Galactose-specific lectin nattectin-like protein</fullName>
    </submittedName>
</protein>
<reference evidence="2 3" key="1">
    <citation type="journal article" date="2018" name="Gigascience">
        <title>Genomes of trombidid mites reveal novel predicted allergens and laterally-transferred genes associated with secondary metabolism.</title>
        <authorList>
            <person name="Dong X."/>
            <person name="Chaisiri K."/>
            <person name="Xia D."/>
            <person name="Armstrong S.D."/>
            <person name="Fang Y."/>
            <person name="Donnelly M.J."/>
            <person name="Kadowaki T."/>
            <person name="McGarry J.W."/>
            <person name="Darby A.C."/>
            <person name="Makepeace B.L."/>
        </authorList>
    </citation>
    <scope>NUCLEOTIDE SEQUENCE [LARGE SCALE GENOMIC DNA]</scope>
    <source>
        <strain evidence="2">UoL-WK</strain>
    </source>
</reference>
<dbReference type="PANTHER" id="PTHR22803">
    <property type="entry name" value="MANNOSE, PHOSPHOLIPASE, LECTIN RECEPTOR RELATED"/>
    <property type="match status" value="1"/>
</dbReference>
<accession>A0A3S3NZS2</accession>
<dbReference type="Gene3D" id="3.10.100.10">
    <property type="entry name" value="Mannose-Binding Protein A, subunit A"/>
    <property type="match status" value="1"/>
</dbReference>
<evidence type="ECO:0000313" key="3">
    <source>
        <dbReference type="Proteomes" id="UP000285301"/>
    </source>
</evidence>
<dbReference type="GO" id="GO:0030246">
    <property type="term" value="F:carbohydrate binding"/>
    <property type="evidence" value="ECO:0007669"/>
    <property type="project" value="UniProtKB-KW"/>
</dbReference>
<dbReference type="OrthoDB" id="7962197at2759"/>
<dbReference type="STRING" id="1965070.A0A3S3NZS2"/>
<comment type="caution">
    <text evidence="2">The sequence shown here is derived from an EMBL/GenBank/DDBJ whole genome shotgun (WGS) entry which is preliminary data.</text>
</comment>
<evidence type="ECO:0000313" key="2">
    <source>
        <dbReference type="EMBL" id="RWS09041.1"/>
    </source>
</evidence>
<feature type="domain" description="C-type lectin" evidence="1">
    <location>
        <begin position="1"/>
        <end position="88"/>
    </location>
</feature>
<dbReference type="CDD" id="cd00037">
    <property type="entry name" value="CLECT"/>
    <property type="match status" value="1"/>
</dbReference>
<gene>
    <name evidence="2" type="ORF">B4U79_18137</name>
</gene>
<keyword evidence="2" id="KW-0430">Lectin</keyword>
<dbReference type="Pfam" id="PF00059">
    <property type="entry name" value="Lectin_C"/>
    <property type="match status" value="1"/>
</dbReference>
<proteinExistence type="predicted"/>
<evidence type="ECO:0000259" key="1">
    <source>
        <dbReference type="PROSITE" id="PS50041"/>
    </source>
</evidence>
<dbReference type="AlphaFoldDB" id="A0A3S3NZS2"/>
<keyword evidence="3" id="KW-1185">Reference proteome</keyword>
<organism evidence="2 3">
    <name type="scientific">Dinothrombium tinctorium</name>
    <dbReference type="NCBI Taxonomy" id="1965070"/>
    <lineage>
        <taxon>Eukaryota</taxon>
        <taxon>Metazoa</taxon>
        <taxon>Ecdysozoa</taxon>
        <taxon>Arthropoda</taxon>
        <taxon>Chelicerata</taxon>
        <taxon>Arachnida</taxon>
        <taxon>Acari</taxon>
        <taxon>Acariformes</taxon>
        <taxon>Trombidiformes</taxon>
        <taxon>Prostigmata</taxon>
        <taxon>Anystina</taxon>
        <taxon>Parasitengona</taxon>
        <taxon>Trombidioidea</taxon>
        <taxon>Trombidiidae</taxon>
        <taxon>Dinothrombium</taxon>
    </lineage>
</organism>
<dbReference type="InterPro" id="IPR016187">
    <property type="entry name" value="CTDL_fold"/>
</dbReference>